<dbReference type="InterPro" id="IPR000524">
    <property type="entry name" value="Tscrpt_reg_HTH_GntR"/>
</dbReference>
<reference evidence="6" key="1">
    <citation type="submission" date="2020-02" db="EMBL/GenBank/DDBJ databases">
        <title>Streptomyces sp. ASO4wet.</title>
        <authorList>
            <person name="Risdian C."/>
            <person name="Landwehr W."/>
            <person name="Schupp P."/>
            <person name="Wink J."/>
        </authorList>
    </citation>
    <scope>NUCLEOTIDE SEQUENCE [LARGE SCALE GENOMIC DNA]</scope>
    <source>
        <strain evidence="6">ASO4wet</strain>
    </source>
</reference>
<dbReference type="InterPro" id="IPR050679">
    <property type="entry name" value="Bact_HTH_transcr_reg"/>
</dbReference>
<proteinExistence type="predicted"/>
<dbReference type="Pfam" id="PF07702">
    <property type="entry name" value="UTRA"/>
    <property type="match status" value="1"/>
</dbReference>
<dbReference type="GO" id="GO:0045892">
    <property type="term" value="P:negative regulation of DNA-templated transcription"/>
    <property type="evidence" value="ECO:0007669"/>
    <property type="project" value="TreeGrafter"/>
</dbReference>
<evidence type="ECO:0000259" key="4">
    <source>
        <dbReference type="PROSITE" id="PS50949"/>
    </source>
</evidence>
<dbReference type="SMART" id="SM00345">
    <property type="entry name" value="HTH_GNTR"/>
    <property type="match status" value="1"/>
</dbReference>
<dbReference type="GO" id="GO:0003700">
    <property type="term" value="F:DNA-binding transcription factor activity"/>
    <property type="evidence" value="ECO:0007669"/>
    <property type="project" value="InterPro"/>
</dbReference>
<dbReference type="SUPFAM" id="SSF46785">
    <property type="entry name" value="Winged helix' DNA-binding domain"/>
    <property type="match status" value="1"/>
</dbReference>
<dbReference type="RefSeq" id="WP_197351357.1">
    <property type="nucleotide sequence ID" value="NZ_CP048882.1"/>
</dbReference>
<dbReference type="GO" id="GO:0003677">
    <property type="term" value="F:DNA binding"/>
    <property type="evidence" value="ECO:0007669"/>
    <property type="project" value="UniProtKB-KW"/>
</dbReference>
<dbReference type="InterPro" id="IPR011663">
    <property type="entry name" value="UTRA"/>
</dbReference>
<dbReference type="SMART" id="SM00866">
    <property type="entry name" value="UTRA"/>
    <property type="match status" value="1"/>
</dbReference>
<dbReference type="PANTHER" id="PTHR44846:SF17">
    <property type="entry name" value="GNTR-FAMILY TRANSCRIPTIONAL REGULATOR"/>
    <property type="match status" value="1"/>
</dbReference>
<evidence type="ECO:0000313" key="6">
    <source>
        <dbReference type="Proteomes" id="UP000595046"/>
    </source>
</evidence>
<dbReference type="InterPro" id="IPR036390">
    <property type="entry name" value="WH_DNA-bd_sf"/>
</dbReference>
<keyword evidence="3" id="KW-0804">Transcription</keyword>
<protein>
    <submittedName>
        <fullName evidence="5">GntR family transcriptional regulator</fullName>
    </submittedName>
</protein>
<accession>A0A7T1T736</accession>
<evidence type="ECO:0000256" key="2">
    <source>
        <dbReference type="ARBA" id="ARBA00023125"/>
    </source>
</evidence>
<feature type="domain" description="HTH gntR-type" evidence="4">
    <location>
        <begin position="3"/>
        <end position="71"/>
    </location>
</feature>
<keyword evidence="1" id="KW-0805">Transcription regulation</keyword>
<dbReference type="InterPro" id="IPR036388">
    <property type="entry name" value="WH-like_DNA-bd_sf"/>
</dbReference>
<evidence type="ECO:0000256" key="1">
    <source>
        <dbReference type="ARBA" id="ARBA00023015"/>
    </source>
</evidence>
<keyword evidence="6" id="KW-1185">Reference proteome</keyword>
<sequence length="250" mass="27354">MTVARYQRVADSIRRQIADGILTAGDRLPTEPLLVEEYGVSRLTVRHALDVLQAEGVIEKFHGRGTFVRRPPQRISYVSAGSGGFRQPETDHDEIETYVRPGSVLAEAPLTALMQVKPGTALAEYLYFSRRDKDPYSLARVYVPLDLAELLDTPIGKLPWGAEIPLGLQAAGVRLAHITERVTTRPPTQDEADRLNLPPGATVLEVERTSIDDRGRVAEGACFVSPGDRIEVVFSTALAETKGGDRGAVR</sequence>
<dbReference type="Gene3D" id="3.40.1410.10">
    <property type="entry name" value="Chorismate lyase-like"/>
    <property type="match status" value="1"/>
</dbReference>
<dbReference type="PRINTS" id="PR00035">
    <property type="entry name" value="HTHGNTR"/>
</dbReference>
<dbReference type="Gene3D" id="1.10.10.10">
    <property type="entry name" value="Winged helix-like DNA-binding domain superfamily/Winged helix DNA-binding domain"/>
    <property type="match status" value="1"/>
</dbReference>
<name>A0A7T1T736_9ACTN</name>
<keyword evidence="2" id="KW-0238">DNA-binding</keyword>
<dbReference type="KEGG" id="sbat:G4Z16_15425"/>
<dbReference type="SUPFAM" id="SSF64288">
    <property type="entry name" value="Chorismate lyase-like"/>
    <property type="match status" value="1"/>
</dbReference>
<dbReference type="PANTHER" id="PTHR44846">
    <property type="entry name" value="MANNOSYL-D-GLYCERATE TRANSPORT/METABOLISM SYSTEM REPRESSOR MNGR-RELATED"/>
    <property type="match status" value="1"/>
</dbReference>
<gene>
    <name evidence="5" type="ORF">G4Z16_15425</name>
</gene>
<evidence type="ECO:0000313" key="5">
    <source>
        <dbReference type="EMBL" id="QPP07548.1"/>
    </source>
</evidence>
<dbReference type="EMBL" id="CP048882">
    <property type="protein sequence ID" value="QPP07548.1"/>
    <property type="molecule type" value="Genomic_DNA"/>
</dbReference>
<dbReference type="Proteomes" id="UP000595046">
    <property type="component" value="Chromosome"/>
</dbReference>
<dbReference type="PROSITE" id="PS50949">
    <property type="entry name" value="HTH_GNTR"/>
    <property type="match status" value="1"/>
</dbReference>
<dbReference type="CDD" id="cd07377">
    <property type="entry name" value="WHTH_GntR"/>
    <property type="match status" value="1"/>
</dbReference>
<evidence type="ECO:0000256" key="3">
    <source>
        <dbReference type="ARBA" id="ARBA00023163"/>
    </source>
</evidence>
<organism evidence="5 6">
    <name type="scientific">Streptomyces bathyalis</name>
    <dbReference type="NCBI Taxonomy" id="2710756"/>
    <lineage>
        <taxon>Bacteria</taxon>
        <taxon>Bacillati</taxon>
        <taxon>Actinomycetota</taxon>
        <taxon>Actinomycetes</taxon>
        <taxon>Kitasatosporales</taxon>
        <taxon>Streptomycetaceae</taxon>
        <taxon>Streptomyces</taxon>
    </lineage>
</organism>
<dbReference type="InterPro" id="IPR028978">
    <property type="entry name" value="Chorismate_lyase_/UTRA_dom_sf"/>
</dbReference>
<dbReference type="AlphaFoldDB" id="A0A7T1T736"/>
<dbReference type="Pfam" id="PF00392">
    <property type="entry name" value="GntR"/>
    <property type="match status" value="1"/>
</dbReference>